<accession>A0ABX9WMC1</accession>
<dbReference type="InterPro" id="IPR015855">
    <property type="entry name" value="ABC_transpr_MalK-like"/>
</dbReference>
<reference evidence="8 9" key="1">
    <citation type="submission" date="2018-11" db="EMBL/GenBank/DDBJ databases">
        <title>Micromonospora sp. PPF5-17, a new actinomycetes isolated from a hot spring soil.</title>
        <authorList>
            <person name="Thawai C."/>
        </authorList>
    </citation>
    <scope>NUCLEOTIDE SEQUENCE [LARGE SCALE GENOMIC DNA]</scope>
    <source>
        <strain evidence="8 9">PPF5-17</strain>
    </source>
</reference>
<keyword evidence="6" id="KW-0472">Membrane</keyword>
<evidence type="ECO:0000313" key="8">
    <source>
        <dbReference type="EMBL" id="RNM00615.1"/>
    </source>
</evidence>
<dbReference type="SMART" id="SM00382">
    <property type="entry name" value="AAA"/>
    <property type="match status" value="1"/>
</dbReference>
<keyword evidence="9" id="KW-1185">Reference proteome</keyword>
<dbReference type="Proteomes" id="UP000280698">
    <property type="component" value="Unassembled WGS sequence"/>
</dbReference>
<dbReference type="PANTHER" id="PTHR43875:SF15">
    <property type="entry name" value="TREHALOSE IMPORT ATP-BINDING PROTEIN SUGC"/>
    <property type="match status" value="1"/>
</dbReference>
<feature type="domain" description="ABC transporter" evidence="7">
    <location>
        <begin position="4"/>
        <end position="235"/>
    </location>
</feature>
<dbReference type="GO" id="GO:0005524">
    <property type="term" value="F:ATP binding"/>
    <property type="evidence" value="ECO:0007669"/>
    <property type="project" value="UniProtKB-KW"/>
</dbReference>
<dbReference type="InterPro" id="IPR012340">
    <property type="entry name" value="NA-bd_OB-fold"/>
</dbReference>
<gene>
    <name evidence="8" type="ORF">EFE23_05200</name>
</gene>
<dbReference type="NCBIfam" id="NF008653">
    <property type="entry name" value="PRK11650.1"/>
    <property type="match status" value="1"/>
</dbReference>
<dbReference type="Gene3D" id="2.40.50.100">
    <property type="match status" value="1"/>
</dbReference>
<organism evidence="8 9">
    <name type="scientific">Micromonospora solifontis</name>
    <dbReference type="NCBI Taxonomy" id="2487138"/>
    <lineage>
        <taxon>Bacteria</taxon>
        <taxon>Bacillati</taxon>
        <taxon>Actinomycetota</taxon>
        <taxon>Actinomycetes</taxon>
        <taxon>Micromonosporales</taxon>
        <taxon>Micromonosporaceae</taxon>
        <taxon>Micromonospora</taxon>
    </lineage>
</organism>
<comment type="caution">
    <text evidence="8">The sequence shown here is derived from an EMBL/GenBank/DDBJ whole genome shotgun (WGS) entry which is preliminary data.</text>
</comment>
<dbReference type="PROSITE" id="PS50893">
    <property type="entry name" value="ABC_TRANSPORTER_2"/>
    <property type="match status" value="1"/>
</dbReference>
<dbReference type="SUPFAM" id="SSF50331">
    <property type="entry name" value="MOP-like"/>
    <property type="match status" value="1"/>
</dbReference>
<dbReference type="EMBL" id="RJLN01000009">
    <property type="protein sequence ID" value="RNM00615.1"/>
    <property type="molecule type" value="Genomic_DNA"/>
</dbReference>
<dbReference type="PANTHER" id="PTHR43875">
    <property type="entry name" value="MALTODEXTRIN IMPORT ATP-BINDING PROTEIN MSMX"/>
    <property type="match status" value="1"/>
</dbReference>
<evidence type="ECO:0000313" key="9">
    <source>
        <dbReference type="Proteomes" id="UP000280698"/>
    </source>
</evidence>
<protein>
    <submittedName>
        <fullName evidence="8">ABC transporter ATP-binding protein</fullName>
    </submittedName>
</protein>
<dbReference type="InterPro" id="IPR003593">
    <property type="entry name" value="AAA+_ATPase"/>
</dbReference>
<sequence length="377" mass="40682">MATVDLNQVTKEFAGGVRVLDRVSLHVDEGEFLVLVGPSGCGKSTLLRIIAGLDDATAGTVLVDGESVDGVPPKERDVAMVFQNYALYPHMSVRDNLAFSLRLRHVPTRLRERRVRDTAELLGIEELLDRKPKALSGGQRQRVATGRAIVRQPRILLMDEPLSNLDAQLRVTMRAELRRLHLEHRTTTIYVTHDQVEAMTLGDRIAVLADGRVQQVGTPHELYHRPVNAFVAGFIGSPSMNLAEVRVTDTDPPALDVGGQRWPVLAGHAPAAGPVLLGVRPDAFSWPPAATAARLDATVVAVEFLGNASLVFVTPPGRPWHAAGNDAGAPTWVARLDGRVTPRVGERVALGVEVGSAYLFDADDGRAIPAEQVPVPA</sequence>
<evidence type="ECO:0000256" key="2">
    <source>
        <dbReference type="ARBA" id="ARBA00022475"/>
    </source>
</evidence>
<dbReference type="InterPro" id="IPR003439">
    <property type="entry name" value="ABC_transporter-like_ATP-bd"/>
</dbReference>
<proteinExistence type="predicted"/>
<dbReference type="SUPFAM" id="SSF52540">
    <property type="entry name" value="P-loop containing nucleoside triphosphate hydrolases"/>
    <property type="match status" value="1"/>
</dbReference>
<evidence type="ECO:0000259" key="7">
    <source>
        <dbReference type="PROSITE" id="PS50893"/>
    </source>
</evidence>
<dbReference type="RefSeq" id="WP_123239734.1">
    <property type="nucleotide sequence ID" value="NZ_JAAHBY010000009.1"/>
</dbReference>
<dbReference type="Pfam" id="PF00005">
    <property type="entry name" value="ABC_tran"/>
    <property type="match status" value="1"/>
</dbReference>
<dbReference type="InterPro" id="IPR047641">
    <property type="entry name" value="ABC_transpr_MalK/UgpC-like"/>
</dbReference>
<keyword evidence="1" id="KW-0813">Transport</keyword>
<dbReference type="CDD" id="cd03301">
    <property type="entry name" value="ABC_MalK_N"/>
    <property type="match status" value="1"/>
</dbReference>
<keyword evidence="4 8" id="KW-0067">ATP-binding</keyword>
<dbReference type="InterPro" id="IPR040582">
    <property type="entry name" value="OB_MalK-like"/>
</dbReference>
<dbReference type="Gene3D" id="3.40.50.300">
    <property type="entry name" value="P-loop containing nucleotide triphosphate hydrolases"/>
    <property type="match status" value="1"/>
</dbReference>
<keyword evidence="5" id="KW-1278">Translocase</keyword>
<evidence type="ECO:0000256" key="6">
    <source>
        <dbReference type="ARBA" id="ARBA00023136"/>
    </source>
</evidence>
<dbReference type="InterPro" id="IPR027417">
    <property type="entry name" value="P-loop_NTPase"/>
</dbReference>
<dbReference type="Gene3D" id="2.40.50.140">
    <property type="entry name" value="Nucleic acid-binding proteins"/>
    <property type="match status" value="1"/>
</dbReference>
<evidence type="ECO:0000256" key="4">
    <source>
        <dbReference type="ARBA" id="ARBA00022840"/>
    </source>
</evidence>
<evidence type="ECO:0000256" key="3">
    <source>
        <dbReference type="ARBA" id="ARBA00022741"/>
    </source>
</evidence>
<name>A0ABX9WMC1_9ACTN</name>
<evidence type="ECO:0000256" key="1">
    <source>
        <dbReference type="ARBA" id="ARBA00022448"/>
    </source>
</evidence>
<keyword evidence="3" id="KW-0547">Nucleotide-binding</keyword>
<dbReference type="InterPro" id="IPR008995">
    <property type="entry name" value="Mo/tungstate-bd_C_term_dom"/>
</dbReference>
<keyword evidence="2" id="KW-1003">Cell membrane</keyword>
<dbReference type="Pfam" id="PF17912">
    <property type="entry name" value="OB_MalK"/>
    <property type="match status" value="1"/>
</dbReference>
<evidence type="ECO:0000256" key="5">
    <source>
        <dbReference type="ARBA" id="ARBA00022967"/>
    </source>
</evidence>